<evidence type="ECO:0000256" key="1">
    <source>
        <dbReference type="ARBA" id="ARBA00000885"/>
    </source>
</evidence>
<evidence type="ECO:0000313" key="12">
    <source>
        <dbReference type="EMBL" id="KAK3860972.1"/>
    </source>
</evidence>
<evidence type="ECO:0000256" key="6">
    <source>
        <dbReference type="ARBA" id="ARBA00022786"/>
    </source>
</evidence>
<comment type="caution">
    <text evidence="12">The sequence shown here is derived from an EMBL/GenBank/DDBJ whole genome shotgun (WGS) entry which is preliminary data.</text>
</comment>
<dbReference type="PROSITE" id="PS50237">
    <property type="entry name" value="HECT"/>
    <property type="match status" value="1"/>
</dbReference>
<feature type="domain" description="WW" evidence="10">
    <location>
        <begin position="1623"/>
        <end position="1656"/>
    </location>
</feature>
<feature type="region of interest" description="Disordered" evidence="8">
    <location>
        <begin position="1312"/>
        <end position="1543"/>
    </location>
</feature>
<feature type="region of interest" description="Disordered" evidence="8">
    <location>
        <begin position="539"/>
        <end position="604"/>
    </location>
</feature>
<dbReference type="Proteomes" id="UP001286313">
    <property type="component" value="Unassembled WGS sequence"/>
</dbReference>
<feature type="compositionally biased region" description="Polar residues" evidence="8">
    <location>
        <begin position="464"/>
        <end position="479"/>
    </location>
</feature>
<comment type="pathway">
    <text evidence="2">Protein modification; protein ubiquitination.</text>
</comment>
<dbReference type="FunFam" id="3.30.2160.10:FF:000001">
    <property type="entry name" value="E3 ubiquitin-protein ligase NEDD4-like"/>
    <property type="match status" value="1"/>
</dbReference>
<reference evidence="12" key="1">
    <citation type="submission" date="2023-10" db="EMBL/GenBank/DDBJ databases">
        <title>Genome assemblies of two species of porcelain crab, Petrolisthes cinctipes and Petrolisthes manimaculis (Anomura: Porcellanidae).</title>
        <authorList>
            <person name="Angst P."/>
        </authorList>
    </citation>
    <scope>NUCLEOTIDE SEQUENCE</scope>
    <source>
        <strain evidence="12">PB745_01</strain>
        <tissue evidence="12">Gill</tissue>
    </source>
</reference>
<feature type="region of interest" description="Disordered" evidence="8">
    <location>
        <begin position="1177"/>
        <end position="1266"/>
    </location>
</feature>
<comment type="catalytic activity">
    <reaction evidence="1">
        <text>S-ubiquitinyl-[E2 ubiquitin-conjugating enzyme]-L-cysteine + [acceptor protein]-L-lysine = [E2 ubiquitin-conjugating enzyme]-L-cysteine + N(6)-ubiquitinyl-[acceptor protein]-L-lysine.</text>
        <dbReference type="EC" id="2.3.2.26"/>
    </reaction>
</comment>
<feature type="compositionally biased region" description="Low complexity" evidence="8">
    <location>
        <begin position="1077"/>
        <end position="1119"/>
    </location>
</feature>
<feature type="active site" description="Glycyl thioester intermediate" evidence="7">
    <location>
        <position position="2176"/>
    </location>
</feature>
<dbReference type="Pfam" id="PF00168">
    <property type="entry name" value="C2"/>
    <property type="match status" value="1"/>
</dbReference>
<feature type="domain" description="WW" evidence="10">
    <location>
        <begin position="1285"/>
        <end position="1318"/>
    </location>
</feature>
<dbReference type="GO" id="GO:0005737">
    <property type="term" value="C:cytoplasm"/>
    <property type="evidence" value="ECO:0007669"/>
    <property type="project" value="TreeGrafter"/>
</dbReference>
<keyword evidence="6 7" id="KW-0833">Ubl conjugation pathway</keyword>
<dbReference type="SMART" id="SM00239">
    <property type="entry name" value="C2"/>
    <property type="match status" value="1"/>
</dbReference>
<dbReference type="InterPro" id="IPR000569">
    <property type="entry name" value="HECT_dom"/>
</dbReference>
<keyword evidence="5" id="KW-0677">Repeat</keyword>
<feature type="region of interest" description="Disordered" evidence="8">
    <location>
        <begin position="265"/>
        <end position="286"/>
    </location>
</feature>
<feature type="domain" description="HECT" evidence="11">
    <location>
        <begin position="1873"/>
        <end position="2208"/>
    </location>
</feature>
<dbReference type="InterPro" id="IPR035983">
    <property type="entry name" value="Hect_E3_ubiquitin_ligase"/>
</dbReference>
<keyword evidence="4" id="KW-0808">Transferase</keyword>
<evidence type="ECO:0000259" key="11">
    <source>
        <dbReference type="PROSITE" id="PS50237"/>
    </source>
</evidence>
<dbReference type="Gene3D" id="3.90.1750.10">
    <property type="entry name" value="Hect, E3 ligase catalytic domains"/>
    <property type="match status" value="1"/>
</dbReference>
<dbReference type="InterPro" id="IPR001202">
    <property type="entry name" value="WW_dom"/>
</dbReference>
<feature type="region of interest" description="Disordered" evidence="8">
    <location>
        <begin position="1795"/>
        <end position="1825"/>
    </location>
</feature>
<dbReference type="FunFam" id="3.90.1750.10:FF:000079">
    <property type="entry name" value="E3 ubiquitin-protein ligase"/>
    <property type="match status" value="1"/>
</dbReference>
<evidence type="ECO:0000259" key="10">
    <source>
        <dbReference type="PROSITE" id="PS50020"/>
    </source>
</evidence>
<dbReference type="FunFam" id="3.90.1750.10:FF:000036">
    <property type="entry name" value="E3 ubiquitin-protein ligase HECW2"/>
    <property type="match status" value="1"/>
</dbReference>
<dbReference type="SUPFAM" id="SSF51045">
    <property type="entry name" value="WW domain"/>
    <property type="match status" value="3"/>
</dbReference>
<dbReference type="GO" id="GO:0006511">
    <property type="term" value="P:ubiquitin-dependent protein catabolic process"/>
    <property type="evidence" value="ECO:0007669"/>
    <property type="project" value="TreeGrafter"/>
</dbReference>
<dbReference type="InterPro" id="IPR040524">
    <property type="entry name" value="HECW1_helix"/>
</dbReference>
<dbReference type="Pfam" id="PF18436">
    <property type="entry name" value="HECW1_helix"/>
    <property type="match status" value="1"/>
</dbReference>
<dbReference type="Pfam" id="PF00632">
    <property type="entry name" value="HECT"/>
    <property type="match status" value="1"/>
</dbReference>
<feature type="compositionally biased region" description="Low complexity" evidence="8">
    <location>
        <begin position="549"/>
        <end position="575"/>
    </location>
</feature>
<feature type="compositionally biased region" description="Basic and acidic residues" evidence="8">
    <location>
        <begin position="893"/>
        <end position="907"/>
    </location>
</feature>
<feature type="region of interest" description="Disordered" evidence="8">
    <location>
        <begin position="763"/>
        <end position="843"/>
    </location>
</feature>
<dbReference type="InterPro" id="IPR050409">
    <property type="entry name" value="E3_ubiq-protein_ligase"/>
</dbReference>
<feature type="domain" description="C2" evidence="9">
    <location>
        <begin position="110"/>
        <end position="236"/>
    </location>
</feature>
<feature type="compositionally biased region" description="Polar residues" evidence="8">
    <location>
        <begin position="1312"/>
        <end position="1330"/>
    </location>
</feature>
<dbReference type="GO" id="GO:0048814">
    <property type="term" value="P:regulation of dendrite morphogenesis"/>
    <property type="evidence" value="ECO:0007669"/>
    <property type="project" value="TreeGrafter"/>
</dbReference>
<evidence type="ECO:0000256" key="3">
    <source>
        <dbReference type="ARBA" id="ARBA00012485"/>
    </source>
</evidence>
<evidence type="ECO:0000256" key="8">
    <source>
        <dbReference type="SAM" id="MobiDB-lite"/>
    </source>
</evidence>
<dbReference type="SMART" id="SM00119">
    <property type="entry name" value="HECTc"/>
    <property type="match status" value="1"/>
</dbReference>
<feature type="compositionally biased region" description="Low complexity" evidence="8">
    <location>
        <begin position="1475"/>
        <end position="1543"/>
    </location>
</feature>
<keyword evidence="13" id="KW-1185">Reference proteome</keyword>
<dbReference type="CDD" id="cd00078">
    <property type="entry name" value="HECTc"/>
    <property type="match status" value="1"/>
</dbReference>
<dbReference type="Pfam" id="PF00397">
    <property type="entry name" value="WW"/>
    <property type="match status" value="1"/>
</dbReference>
<evidence type="ECO:0000256" key="7">
    <source>
        <dbReference type="PROSITE-ProRule" id="PRU00104"/>
    </source>
</evidence>
<feature type="region of interest" description="Disordered" evidence="8">
    <location>
        <begin position="943"/>
        <end position="1004"/>
    </location>
</feature>
<proteinExistence type="predicted"/>
<feature type="compositionally biased region" description="Low complexity" evidence="8">
    <location>
        <begin position="1365"/>
        <end position="1456"/>
    </location>
</feature>
<dbReference type="PROSITE" id="PS50004">
    <property type="entry name" value="C2"/>
    <property type="match status" value="1"/>
</dbReference>
<feature type="region of interest" description="Disordered" evidence="8">
    <location>
        <begin position="388"/>
        <end position="421"/>
    </location>
</feature>
<dbReference type="GO" id="GO:0016567">
    <property type="term" value="P:protein ubiquitination"/>
    <property type="evidence" value="ECO:0007669"/>
    <property type="project" value="TreeGrafter"/>
</dbReference>
<evidence type="ECO:0000256" key="4">
    <source>
        <dbReference type="ARBA" id="ARBA00022679"/>
    </source>
</evidence>
<evidence type="ECO:0000256" key="2">
    <source>
        <dbReference type="ARBA" id="ARBA00004906"/>
    </source>
</evidence>
<dbReference type="PANTHER" id="PTHR11254">
    <property type="entry name" value="HECT DOMAIN UBIQUITIN-PROTEIN LIGASE"/>
    <property type="match status" value="1"/>
</dbReference>
<feature type="region of interest" description="Disordered" evidence="8">
    <location>
        <begin position="1077"/>
        <end position="1157"/>
    </location>
</feature>
<feature type="compositionally biased region" description="Low complexity" evidence="8">
    <location>
        <begin position="494"/>
        <end position="509"/>
    </location>
</feature>
<feature type="compositionally biased region" description="Basic and acidic residues" evidence="8">
    <location>
        <begin position="1332"/>
        <end position="1342"/>
    </location>
</feature>
<feature type="region of interest" description="Disordered" evidence="8">
    <location>
        <begin position="893"/>
        <end position="931"/>
    </location>
</feature>
<feature type="domain" description="WW" evidence="10">
    <location>
        <begin position="1020"/>
        <end position="1053"/>
    </location>
</feature>
<dbReference type="GO" id="GO:0009966">
    <property type="term" value="P:regulation of signal transduction"/>
    <property type="evidence" value="ECO:0007669"/>
    <property type="project" value="UniProtKB-ARBA"/>
</dbReference>
<feature type="region of interest" description="Disordered" evidence="8">
    <location>
        <begin position="1663"/>
        <end position="1704"/>
    </location>
</feature>
<dbReference type="SUPFAM" id="SSF56204">
    <property type="entry name" value="Hect, E3 ligase catalytic domain"/>
    <property type="match status" value="1"/>
</dbReference>
<dbReference type="EC" id="2.3.2.26" evidence="3"/>
<dbReference type="InterPro" id="IPR036020">
    <property type="entry name" value="WW_dom_sf"/>
</dbReference>
<evidence type="ECO:0000259" key="9">
    <source>
        <dbReference type="PROSITE" id="PS50004"/>
    </source>
</evidence>
<organism evidence="12 13">
    <name type="scientific">Petrolisthes cinctipes</name>
    <name type="common">Flat porcelain crab</name>
    <dbReference type="NCBI Taxonomy" id="88211"/>
    <lineage>
        <taxon>Eukaryota</taxon>
        <taxon>Metazoa</taxon>
        <taxon>Ecdysozoa</taxon>
        <taxon>Arthropoda</taxon>
        <taxon>Crustacea</taxon>
        <taxon>Multicrustacea</taxon>
        <taxon>Malacostraca</taxon>
        <taxon>Eumalacostraca</taxon>
        <taxon>Eucarida</taxon>
        <taxon>Decapoda</taxon>
        <taxon>Pleocyemata</taxon>
        <taxon>Anomura</taxon>
        <taxon>Galatheoidea</taxon>
        <taxon>Porcellanidae</taxon>
        <taxon>Petrolisthes</taxon>
    </lineage>
</organism>
<dbReference type="PROSITE" id="PS01159">
    <property type="entry name" value="WW_DOMAIN_1"/>
    <property type="match status" value="2"/>
</dbReference>
<dbReference type="Gene3D" id="2.20.70.10">
    <property type="match status" value="3"/>
</dbReference>
<dbReference type="Gene3D" id="3.30.2160.10">
    <property type="entry name" value="Hect, E3 ligase catalytic domain"/>
    <property type="match status" value="1"/>
</dbReference>
<feature type="compositionally biased region" description="Low complexity" evidence="8">
    <location>
        <begin position="767"/>
        <end position="777"/>
    </location>
</feature>
<feature type="compositionally biased region" description="Low complexity" evidence="8">
    <location>
        <begin position="1810"/>
        <end position="1822"/>
    </location>
</feature>
<dbReference type="Gene3D" id="2.60.40.150">
    <property type="entry name" value="C2 domain"/>
    <property type="match status" value="1"/>
</dbReference>
<feature type="compositionally biased region" description="Pro residues" evidence="8">
    <location>
        <begin position="1215"/>
        <end position="1232"/>
    </location>
</feature>
<feature type="compositionally biased region" description="Basic and acidic residues" evidence="8">
    <location>
        <begin position="960"/>
        <end position="992"/>
    </location>
</feature>
<dbReference type="InterPro" id="IPR035892">
    <property type="entry name" value="C2_domain_sf"/>
</dbReference>
<dbReference type="GO" id="GO:0061630">
    <property type="term" value="F:ubiquitin protein ligase activity"/>
    <property type="evidence" value="ECO:0007669"/>
    <property type="project" value="UniProtKB-EC"/>
</dbReference>
<feature type="region of interest" description="Disordered" evidence="8">
    <location>
        <begin position="444"/>
        <end position="518"/>
    </location>
</feature>
<dbReference type="Gene3D" id="3.30.2410.10">
    <property type="entry name" value="Hect, E3 ligase catalytic domain"/>
    <property type="match status" value="1"/>
</dbReference>
<dbReference type="SUPFAM" id="SSF49562">
    <property type="entry name" value="C2 domain (Calcium/lipid-binding domain, CaLB)"/>
    <property type="match status" value="1"/>
</dbReference>
<name>A0AAE1ETB1_PETCI</name>
<evidence type="ECO:0000256" key="5">
    <source>
        <dbReference type="ARBA" id="ARBA00022737"/>
    </source>
</evidence>
<dbReference type="EMBL" id="JAWQEG010004596">
    <property type="protein sequence ID" value="KAK3860972.1"/>
    <property type="molecule type" value="Genomic_DNA"/>
</dbReference>
<dbReference type="PROSITE" id="PS50020">
    <property type="entry name" value="WW_DOMAIN_2"/>
    <property type="match status" value="3"/>
</dbReference>
<feature type="compositionally biased region" description="Low complexity" evidence="8">
    <location>
        <begin position="812"/>
        <end position="827"/>
    </location>
</feature>
<dbReference type="SMART" id="SM00456">
    <property type="entry name" value="WW"/>
    <property type="match status" value="3"/>
</dbReference>
<evidence type="ECO:0000313" key="13">
    <source>
        <dbReference type="Proteomes" id="UP001286313"/>
    </source>
</evidence>
<sequence length="2208" mass="239131">MSTAHPLFVTLYTVMRKQLRYEPGESGEGRCLAQRRCGGEAQGELHWIIDVPALLPREVGSLVVRYQSGSGGTSGCLASSPALRVARHSDGSASDSSEDESLLLLHHAAHPIHPSLSCSRLLCFTLANFSAQGLRRGIFFQPDPYVKLRVLPGESQALLPHHGQEARSSVVENTVNPTWKRQEFPLVAYPNDVVEIELKDKFAKSRPIMSRFLGRLTIQVASLRDKSSGSGGQLDFALSSKSAGEAVSGHVFFTADFPPPLQGSSGPCTSHGDLPCPGEQTGAGSRVEPPYREHLANGHVTSRRTGLANGTGGRDDMEAVNGEVGGCSSSGSSSRESDYSPIWKYSCKVPNPNTGVGRGKVGMWSGSSTGEEAIYETVYPAEDYHTQDGEVETLPPSSPDPIRPYHSDEDSPPPLPPRTKSLMKSVGDCGHRPLERSMAVQLGLPPPFPTVVRKRPAPPPDTQGLATDQAGPSPTSVFNGNMEASVRPKTAGLSASSQSSCDSESSGASCHDHRRPPSAAETAFSYDIVDLDDILHGSDISYSHTDADSQGQPGQPSTQGPHSSLQSSSCASMESESWEDPPRPCLLPCPSEDPSGENEVVGDGGGGVVLCTTVAPLATPEQDSSLLQEAASTDTLLENSEEAFEPDVLNNCGGEKCQPPQDQAPIPPDSDTCDGYPASQRSFNSCVLPEMLNNQRNSLSSPVNVIYKCEALASAQERQSLVQGNTTRKHFDQVAYEVSDGNNEGFESDIGATAAGGAATVRRKTSESSQCDSQEQDVGAGIRISREGSVSGRSPCHTPPPPRLSDSLLQVSGSTSESVSPPSGSVTCSLSGEDGRRGSESTCMVVSTESSSSNSVFASPTNDLNVESLVSAALSLNMNIPSETHQIMTQEMHDSQDTMAHRGRDAVPRQGSAGCEEEEDTPPAVPPHKPHHGLLKALVHAPVSLPSPSHHSKPQPPERTTSDRRERELGRGEDRRDAGRSEEAWEREDSTKPHHPKLSRQPSLRDWLKRYPKVEVAFDEPLPSNVEARKDGHGRIFFIDHAAKTTSWEWPPPKPLLTHRPLFFVPPVDEAKRRSVCESGESECSGSRTSSRVVTPEPSTPPTSAAAAASVPLHPPSASCLSPDQSPGLVSNPPVPPSPPPPPPLHPALSPSYPGGEVSCSATLGVAANCVMAALGGAVEGPGEDSRRQEDVPEVNEDEKAPTPPPRPHHRLSRPTPPLPPPITQQCPPTPTHHPRHTPHSLSIDQEGASGGNGGCERHGRTMRLPSIPERTIKFQRVEVQPGEEPLPLNWEARIDSHGRIFYIDHINRTTTWQRPSGNHSAQTQRNQSTDRLQRQQLDRRYQSIRRTITSRRAEIEDFPPAPPSSTSSAPNSSTASSSSSSSTALPPSTSSSATLASSSSSSSSSTIHSCSTLPSSSSTALPSSTLPSSASSSSSSSNGLPSSSSTPSLATSTSTQGLSSAAAATPYMNTSSGATSTEQPPATTTSSSSVQSPTSVSTSTPASVSTTTTVSSTTLPNPSSSSSSSASASSSTSSSTSTSATSSSVTGEVFEMLVQLPAVKFLTRSDFFNVLQMNDDACSVYERSASLRHMISRVRRDPAAFARYQHNRDLVNWVNQFADRERDLPRGWEAKYDRAGKLFFIDHSSKTTSFMDPRLPIDMPFINPSKLAPPSTHHRRARSPATSHSDDDSSRVPIPPPRPPTTIGSVCGGIAAHVTPNIPTAYNDKVVAWLRQPNIMDILSERHGGLRSSPALRDKITAIRLDGTTALDRLSHDVDLTIVLSLFEHEIMSYVPPSVSMSPRGSPQPSPQASPGLARAPSRAPAPHRRDFEAKLRNFYRKLESKGYGQGPSKLKLNIRRDHLLEDAFNKVMGASKKDLQKSKLYITFYGEEGLDYGGPSREFFFLLSRELFNPYYGLFEYSANDTYTVQISPMSAFVDNYHEWFRFCGRVLGLALVHQYLLDAFFTRPFYKGLLRSPVSLSDVESLDSEFHQSLLWVKDNDVTHMLELFFCVTEEVCGHAVEKDLKPGGRNIPVTERNKKEYLERMVRWRLERGVSEQTESLVRGFYEVVESRLVAVFDARELELVIAGTLEIDVADWRKNTEYRSGYHDSHPVIHWFWLAIERFDNERRLRLLQFVTGTSSVPYEGFAALRGSNGPRRFCIEKWGKPSSLPRAHTCFNRLDLPPYPSPEMLYDKLLLAVEETSTFGIE</sequence>
<accession>A0AAE1ETB1</accession>
<dbReference type="CDD" id="cd00201">
    <property type="entry name" value="WW"/>
    <property type="match status" value="3"/>
</dbReference>
<gene>
    <name evidence="12" type="ORF">Pcinc_033013</name>
</gene>
<dbReference type="InterPro" id="IPR000008">
    <property type="entry name" value="C2_dom"/>
</dbReference>
<dbReference type="PANTHER" id="PTHR11254:SF320">
    <property type="entry name" value="HECT-TYPE E3 UBIQUITIN TRANSFERASE"/>
    <property type="match status" value="1"/>
</dbReference>
<protein>
    <recommendedName>
        <fullName evidence="3">HECT-type E3 ubiquitin transferase</fullName>
        <ecNumber evidence="3">2.3.2.26</ecNumber>
    </recommendedName>
</protein>
<dbReference type="FunFam" id="3.30.2410.10:FF:000002">
    <property type="entry name" value="E3 ubiquitin-protein ligase HECW2"/>
    <property type="match status" value="1"/>
</dbReference>
<feature type="compositionally biased region" description="Pro residues" evidence="8">
    <location>
        <begin position="1133"/>
        <end position="1146"/>
    </location>
</feature>